<keyword evidence="1" id="KW-0812">Transmembrane</keyword>
<dbReference type="Proteomes" id="UP000183413">
    <property type="component" value="Unassembled WGS sequence"/>
</dbReference>
<keyword evidence="1" id="KW-1133">Transmembrane helix</keyword>
<name>A0A1I5AXS6_9ACTN</name>
<proteinExistence type="predicted"/>
<keyword evidence="1" id="KW-0472">Membrane</keyword>
<dbReference type="AlphaFoldDB" id="A0A1I5AXS6"/>
<sequence>MGMARPAGSRAELMSRVQAAVQGTASTLVPTQDGFVVHTSSPFRDRDMIAGVTHHVRLDERTRTLTITDEIRGRDAEGGRSAQRGRYSHRSFEMTFGRRKDGTFGKIDEQRFRTDDARRLIVDAATALGWTLRRSGAEKAGLVAALIGAGVAGLVLIAVVIVLAAVLLL</sequence>
<keyword evidence="3" id="KW-1185">Reference proteome</keyword>
<evidence type="ECO:0000313" key="3">
    <source>
        <dbReference type="Proteomes" id="UP000183413"/>
    </source>
</evidence>
<reference evidence="2 3" key="1">
    <citation type="submission" date="2016-10" db="EMBL/GenBank/DDBJ databases">
        <authorList>
            <person name="de Groot N.N."/>
        </authorList>
    </citation>
    <scope>NUCLEOTIDE SEQUENCE [LARGE SCALE GENOMIC DNA]</scope>
    <source>
        <strain evidence="2 3">DSM 43067</strain>
    </source>
</reference>
<evidence type="ECO:0000256" key="1">
    <source>
        <dbReference type="SAM" id="Phobius"/>
    </source>
</evidence>
<protein>
    <submittedName>
        <fullName evidence="2">Uncharacterized protein</fullName>
    </submittedName>
</protein>
<evidence type="ECO:0000313" key="2">
    <source>
        <dbReference type="EMBL" id="SFN67227.1"/>
    </source>
</evidence>
<accession>A0A1I5AXS6</accession>
<gene>
    <name evidence="2" type="ORF">SAMN04489713_102749</name>
</gene>
<organism evidence="2 3">
    <name type="scientific">Actinomadura madurae</name>
    <dbReference type="NCBI Taxonomy" id="1993"/>
    <lineage>
        <taxon>Bacteria</taxon>
        <taxon>Bacillati</taxon>
        <taxon>Actinomycetota</taxon>
        <taxon>Actinomycetes</taxon>
        <taxon>Streptosporangiales</taxon>
        <taxon>Thermomonosporaceae</taxon>
        <taxon>Actinomadura</taxon>
    </lineage>
</organism>
<feature type="transmembrane region" description="Helical" evidence="1">
    <location>
        <begin position="142"/>
        <end position="168"/>
    </location>
</feature>
<dbReference type="EMBL" id="FOVH01000002">
    <property type="protein sequence ID" value="SFN67227.1"/>
    <property type="molecule type" value="Genomic_DNA"/>
</dbReference>
<dbReference type="InParanoid" id="A0A1I5AXS6"/>
<dbReference type="STRING" id="1993.SAMN04489713_102749"/>
<dbReference type="RefSeq" id="WP_143118329.1">
    <property type="nucleotide sequence ID" value="NZ_FOVH01000002.1"/>
</dbReference>